<keyword evidence="1 3" id="KW-0378">Hydrolase</keyword>
<sequence>MIDVLNQANLIIFDLDGTLYEDTAHFDLFATKLQTELPKNVQDAFSKDYELMKKGQHPVTVGKVYNVHDDTLWTWNPFTEQLSHPQAWDGTILYKHTEQQFPAQKFDLDKWVSIGDGWWPSYVIALHHGLTMKQCHEVYNETKEDMAKQEGWLTKTPGLITYLHFLKTKKKLVLMTNSDEQDTVRLLQRLGLANMFDTIIPSAVKPNHTKQHYTELMNKYNANPEKVVSVGDNFMNEVAPALQLGMHAIWLTADVSPQTHDNLWPVQSLTEMMPSWVLR</sequence>
<keyword evidence="4" id="KW-1185">Reference proteome</keyword>
<dbReference type="InterPro" id="IPR023214">
    <property type="entry name" value="HAD_sf"/>
</dbReference>
<dbReference type="InterPro" id="IPR036412">
    <property type="entry name" value="HAD-like_sf"/>
</dbReference>
<evidence type="ECO:0000256" key="1">
    <source>
        <dbReference type="ARBA" id="ARBA00022801"/>
    </source>
</evidence>
<dbReference type="Pfam" id="PF00702">
    <property type="entry name" value="Hydrolase"/>
    <property type="match status" value="1"/>
</dbReference>
<accession>A0A0A5HX10</accession>
<dbReference type="SFLD" id="SFLDG01129">
    <property type="entry name" value="C1.5:_HAD__Beta-PGM__Phosphata"/>
    <property type="match status" value="1"/>
</dbReference>
<dbReference type="Proteomes" id="UP000030401">
    <property type="component" value="Unassembled WGS sequence"/>
</dbReference>
<dbReference type="eggNOG" id="COG1011">
    <property type="taxonomic scope" value="Bacteria"/>
</dbReference>
<dbReference type="PANTHER" id="PTHR43434:SF1">
    <property type="entry name" value="PHOSPHOGLYCOLATE PHOSPHATASE"/>
    <property type="match status" value="1"/>
</dbReference>
<organism evidence="3 4">
    <name type="scientific">Pontibacillus litoralis JSM 072002</name>
    <dbReference type="NCBI Taxonomy" id="1385512"/>
    <lineage>
        <taxon>Bacteria</taxon>
        <taxon>Bacillati</taxon>
        <taxon>Bacillota</taxon>
        <taxon>Bacilli</taxon>
        <taxon>Bacillales</taxon>
        <taxon>Bacillaceae</taxon>
        <taxon>Pontibacillus</taxon>
    </lineage>
</organism>
<evidence type="ECO:0000256" key="2">
    <source>
        <dbReference type="ARBA" id="ARBA00022842"/>
    </source>
</evidence>
<dbReference type="Gene3D" id="3.40.50.1000">
    <property type="entry name" value="HAD superfamily/HAD-like"/>
    <property type="match status" value="1"/>
</dbReference>
<name>A0A0A5HX10_9BACI</name>
<evidence type="ECO:0000313" key="3">
    <source>
        <dbReference type="EMBL" id="KGX88172.1"/>
    </source>
</evidence>
<dbReference type="SUPFAM" id="SSF56784">
    <property type="entry name" value="HAD-like"/>
    <property type="match status" value="1"/>
</dbReference>
<dbReference type="STRING" id="1385512.N784_10580"/>
<dbReference type="PANTHER" id="PTHR43434">
    <property type="entry name" value="PHOSPHOGLYCOLATE PHOSPHATASE"/>
    <property type="match status" value="1"/>
</dbReference>
<dbReference type="InterPro" id="IPR050155">
    <property type="entry name" value="HAD-like_hydrolase_sf"/>
</dbReference>
<protein>
    <submittedName>
        <fullName evidence="3">Hydrolase</fullName>
    </submittedName>
</protein>
<keyword evidence="2" id="KW-0460">Magnesium</keyword>
<gene>
    <name evidence="3" type="ORF">N784_10580</name>
</gene>
<reference evidence="3 4" key="1">
    <citation type="submission" date="2013-08" db="EMBL/GenBank/DDBJ databases">
        <authorList>
            <person name="Huang J."/>
            <person name="Wang G."/>
        </authorList>
    </citation>
    <scope>NUCLEOTIDE SEQUENCE [LARGE SCALE GENOMIC DNA]</scope>
    <source>
        <strain evidence="3 4">JSM 072002</strain>
    </source>
</reference>
<dbReference type="EMBL" id="AVPG01000003">
    <property type="protein sequence ID" value="KGX88172.1"/>
    <property type="molecule type" value="Genomic_DNA"/>
</dbReference>
<dbReference type="SFLD" id="SFLDS00003">
    <property type="entry name" value="Haloacid_Dehalogenase"/>
    <property type="match status" value="1"/>
</dbReference>
<proteinExistence type="predicted"/>
<evidence type="ECO:0000313" key="4">
    <source>
        <dbReference type="Proteomes" id="UP000030401"/>
    </source>
</evidence>
<dbReference type="GO" id="GO:0008967">
    <property type="term" value="F:phosphoglycolate phosphatase activity"/>
    <property type="evidence" value="ECO:0007669"/>
    <property type="project" value="TreeGrafter"/>
</dbReference>
<dbReference type="AlphaFoldDB" id="A0A0A5HX10"/>
<comment type="caution">
    <text evidence="3">The sequence shown here is derived from an EMBL/GenBank/DDBJ whole genome shotgun (WGS) entry which is preliminary data.</text>
</comment>
<dbReference type="GO" id="GO:0006281">
    <property type="term" value="P:DNA repair"/>
    <property type="evidence" value="ECO:0007669"/>
    <property type="project" value="TreeGrafter"/>
</dbReference>